<dbReference type="InterPro" id="IPR050109">
    <property type="entry name" value="HTH-type_TetR-like_transc_reg"/>
</dbReference>
<dbReference type="RefSeq" id="WP_152780542.1">
    <property type="nucleotide sequence ID" value="NZ_BAABEQ010000072.1"/>
</dbReference>
<evidence type="ECO:0000259" key="6">
    <source>
        <dbReference type="PROSITE" id="PS50977"/>
    </source>
</evidence>
<feature type="domain" description="HTH tetR-type" evidence="6">
    <location>
        <begin position="23"/>
        <end position="82"/>
    </location>
</feature>
<dbReference type="AlphaFoldDB" id="A0A5N8VWN0"/>
<evidence type="ECO:0000313" key="7">
    <source>
        <dbReference type="EMBL" id="MPY39222.1"/>
    </source>
</evidence>
<feature type="DNA-binding region" description="H-T-H motif" evidence="4">
    <location>
        <begin position="45"/>
        <end position="64"/>
    </location>
</feature>
<dbReference type="Pfam" id="PF00440">
    <property type="entry name" value="TetR_N"/>
    <property type="match status" value="1"/>
</dbReference>
<keyword evidence="2 4" id="KW-0238">DNA-binding</keyword>
<evidence type="ECO:0000313" key="8">
    <source>
        <dbReference type="Proteomes" id="UP000326979"/>
    </source>
</evidence>
<name>A0A5N8VWN0_9ACTN</name>
<evidence type="ECO:0000256" key="3">
    <source>
        <dbReference type="ARBA" id="ARBA00023163"/>
    </source>
</evidence>
<dbReference type="EMBL" id="VJZE01000015">
    <property type="protein sequence ID" value="MPY39222.1"/>
    <property type="molecule type" value="Genomic_DNA"/>
</dbReference>
<dbReference type="Proteomes" id="UP000326979">
    <property type="component" value="Unassembled WGS sequence"/>
</dbReference>
<dbReference type="SUPFAM" id="SSF48498">
    <property type="entry name" value="Tetracyclin repressor-like, C-terminal domain"/>
    <property type="match status" value="1"/>
</dbReference>
<dbReference type="Gene3D" id="1.10.357.10">
    <property type="entry name" value="Tetracycline Repressor, domain 2"/>
    <property type="match status" value="1"/>
</dbReference>
<sequence length="229" mass="25290">MDIDPPSVTAGPPPARPLRRDAQRNRDTLLAAARRAFAEEGLGASLEQVAKQAGLAIGTLYRHFPTRLDLVQAVFADKLGVWYEAAERAVVMDDTWEGFCFFLETMCELQSGDRGFSGLAGTRLPEVACLAGTQTRIHELGIRIVERAQEQGTLRPDVTPEDVAFVIWSVGRVSEATQDVAPEVWRRHLYLLLEGFRAGRVHPLPVPSLTPEQLYEAMARPGDLMGRTP</sequence>
<dbReference type="PANTHER" id="PTHR30055">
    <property type="entry name" value="HTH-TYPE TRANSCRIPTIONAL REGULATOR RUTR"/>
    <property type="match status" value="1"/>
</dbReference>
<dbReference type="GO" id="GO:0003700">
    <property type="term" value="F:DNA-binding transcription factor activity"/>
    <property type="evidence" value="ECO:0007669"/>
    <property type="project" value="TreeGrafter"/>
</dbReference>
<comment type="caution">
    <text evidence="7">The sequence shown here is derived from an EMBL/GenBank/DDBJ whole genome shotgun (WGS) entry which is preliminary data.</text>
</comment>
<organism evidence="7 8">
    <name type="scientific">Streptomyces phyllanthi</name>
    <dbReference type="NCBI Taxonomy" id="1803180"/>
    <lineage>
        <taxon>Bacteria</taxon>
        <taxon>Bacillati</taxon>
        <taxon>Actinomycetota</taxon>
        <taxon>Actinomycetes</taxon>
        <taxon>Kitasatosporales</taxon>
        <taxon>Streptomycetaceae</taxon>
        <taxon>Streptomyces</taxon>
    </lineage>
</organism>
<dbReference type="PANTHER" id="PTHR30055:SF234">
    <property type="entry name" value="HTH-TYPE TRANSCRIPTIONAL REGULATOR BETI"/>
    <property type="match status" value="1"/>
</dbReference>
<evidence type="ECO:0000256" key="2">
    <source>
        <dbReference type="ARBA" id="ARBA00023125"/>
    </source>
</evidence>
<reference evidence="7 8" key="1">
    <citation type="submission" date="2019-07" db="EMBL/GenBank/DDBJ databases">
        <title>New species of Amycolatopsis and Streptomyces.</title>
        <authorList>
            <person name="Duangmal K."/>
            <person name="Teo W.F.A."/>
            <person name="Lipun K."/>
        </authorList>
    </citation>
    <scope>NUCLEOTIDE SEQUENCE [LARGE SCALE GENOMIC DNA]</scope>
    <source>
        <strain evidence="7 8">TISTR 2346</strain>
    </source>
</reference>
<evidence type="ECO:0000256" key="1">
    <source>
        <dbReference type="ARBA" id="ARBA00023015"/>
    </source>
</evidence>
<proteinExistence type="predicted"/>
<evidence type="ECO:0000256" key="4">
    <source>
        <dbReference type="PROSITE-ProRule" id="PRU00335"/>
    </source>
</evidence>
<dbReference type="InterPro" id="IPR036271">
    <property type="entry name" value="Tet_transcr_reg_TetR-rel_C_sf"/>
</dbReference>
<dbReference type="PRINTS" id="PR00455">
    <property type="entry name" value="HTHTETR"/>
</dbReference>
<dbReference type="InterPro" id="IPR049445">
    <property type="entry name" value="TetR_SbtR-like_C"/>
</dbReference>
<keyword evidence="3" id="KW-0804">Transcription</keyword>
<gene>
    <name evidence="7" type="ORF">FNH04_04555</name>
</gene>
<dbReference type="PROSITE" id="PS50977">
    <property type="entry name" value="HTH_TETR_2"/>
    <property type="match status" value="1"/>
</dbReference>
<dbReference type="InterPro" id="IPR009057">
    <property type="entry name" value="Homeodomain-like_sf"/>
</dbReference>
<dbReference type="InterPro" id="IPR001647">
    <property type="entry name" value="HTH_TetR"/>
</dbReference>
<dbReference type="Pfam" id="PF21597">
    <property type="entry name" value="TetR_C_43"/>
    <property type="match status" value="1"/>
</dbReference>
<protein>
    <submittedName>
        <fullName evidence="7">TetR/AcrR family transcriptional regulator</fullName>
    </submittedName>
</protein>
<accession>A0A5N8VWN0</accession>
<dbReference type="SUPFAM" id="SSF46689">
    <property type="entry name" value="Homeodomain-like"/>
    <property type="match status" value="1"/>
</dbReference>
<keyword evidence="8" id="KW-1185">Reference proteome</keyword>
<dbReference type="OrthoDB" id="9795011at2"/>
<keyword evidence="1" id="KW-0805">Transcription regulation</keyword>
<evidence type="ECO:0000256" key="5">
    <source>
        <dbReference type="SAM" id="MobiDB-lite"/>
    </source>
</evidence>
<dbReference type="GO" id="GO:0000976">
    <property type="term" value="F:transcription cis-regulatory region binding"/>
    <property type="evidence" value="ECO:0007669"/>
    <property type="project" value="TreeGrafter"/>
</dbReference>
<feature type="region of interest" description="Disordered" evidence="5">
    <location>
        <begin position="1"/>
        <end position="22"/>
    </location>
</feature>